<gene>
    <name evidence="12" type="primary">LOC102805929</name>
</gene>
<keyword evidence="5" id="KW-0010">Activator</keyword>
<dbReference type="InterPro" id="IPR034605">
    <property type="entry name" value="PGC-1"/>
</dbReference>
<dbReference type="PANTHER" id="PTHR15528">
    <property type="entry name" value="PEROXISOME PROLIFERATOR ACTIVATED RECEPTOR GAMMA COACTIVATOR 1 PGC-1 -RELATED"/>
    <property type="match status" value="1"/>
</dbReference>
<dbReference type="PROSITE" id="PS50102">
    <property type="entry name" value="RRM"/>
    <property type="match status" value="1"/>
</dbReference>
<dbReference type="Pfam" id="PF00076">
    <property type="entry name" value="RRM_1"/>
    <property type="match status" value="1"/>
</dbReference>
<dbReference type="InterPro" id="IPR000504">
    <property type="entry name" value="RRM_dom"/>
</dbReference>
<dbReference type="RefSeq" id="XP_006815473.1">
    <property type="nucleotide sequence ID" value="XM_006815410.1"/>
</dbReference>
<feature type="domain" description="RRM" evidence="10">
    <location>
        <begin position="861"/>
        <end position="937"/>
    </location>
</feature>
<evidence type="ECO:0000256" key="2">
    <source>
        <dbReference type="ARBA" id="ARBA00022553"/>
    </source>
</evidence>
<evidence type="ECO:0000256" key="7">
    <source>
        <dbReference type="ARBA" id="ARBA00023242"/>
    </source>
</evidence>
<keyword evidence="4" id="KW-0805">Transcription regulation</keyword>
<keyword evidence="11" id="KW-1185">Reference proteome</keyword>
<dbReference type="GeneID" id="102805929"/>
<dbReference type="PANTHER" id="PTHR15528:SF11">
    <property type="entry name" value="FI18188P1"/>
    <property type="match status" value="1"/>
</dbReference>
<evidence type="ECO:0000256" key="8">
    <source>
        <dbReference type="PROSITE-ProRule" id="PRU00176"/>
    </source>
</evidence>
<feature type="compositionally biased region" description="Basic residues" evidence="9">
    <location>
        <begin position="743"/>
        <end position="834"/>
    </location>
</feature>
<evidence type="ECO:0000259" key="10">
    <source>
        <dbReference type="PROSITE" id="PS50102"/>
    </source>
</evidence>
<dbReference type="InterPro" id="IPR035979">
    <property type="entry name" value="RBD_domain_sf"/>
</dbReference>
<feature type="compositionally biased region" description="Low complexity" evidence="9">
    <location>
        <begin position="693"/>
        <end position="724"/>
    </location>
</feature>
<feature type="region of interest" description="Disordered" evidence="9">
    <location>
        <begin position="553"/>
        <end position="578"/>
    </location>
</feature>
<dbReference type="SMART" id="SM00360">
    <property type="entry name" value="RRM"/>
    <property type="match status" value="1"/>
</dbReference>
<evidence type="ECO:0000256" key="3">
    <source>
        <dbReference type="ARBA" id="ARBA00022884"/>
    </source>
</evidence>
<dbReference type="Proteomes" id="UP000694865">
    <property type="component" value="Unplaced"/>
</dbReference>
<keyword evidence="3 8" id="KW-0694">RNA-binding</keyword>
<protein>
    <submittedName>
        <fullName evidence="12">Peroxisome proliferator-activated receptor gamma coactivator 1-alpha-like</fullName>
    </submittedName>
</protein>
<feature type="compositionally biased region" description="Low complexity" evidence="9">
    <location>
        <begin position="508"/>
        <end position="525"/>
    </location>
</feature>
<sequence length="949" mass="108046">MAMSTLCVEIAQNFGAENRISLSEESESVEDSENDSQMNSNFLDAVKMYTEQTGLVHMHLNSVGSEMYYQGSDKQVDLLTTLREGMEVVDDNQLGYGHLNSISSHENEDSCSSAPYLKYSLKSSTDWMQRLDPMDPFLKELMQFDDIDIDEVQSSGDEPQSENPETETEAEAETNLGSVDASEASSDKDLDDESDKPLKDVGEINLEQSPVTSLRNLVDRIPISFGQSPSLFDTEKQLEAIRKDAESKESSFYSLPIKKLCRPRKYSSTLEKILLNADVPIEDIVKDIQSGGSGHLYSAAPTPPKQKNYKLGTGANKHIEEIVLSDSDDEIDAVNETKVVSKDIVTVDENSHIMESRDATITDTKMVLEEDGYDLEEGEILEDESVLTNEKQTESGTLIEARDVDSLLEQFEETAANLQLPNTPEDSPEAAYSQQKKGVKLKKDLGKQYPVLKSHLLKSSLVTPPATPTPVAVNVAEIAKKITPIKRKTAILTEPLAMPAKKSRKRAPSSQPNSRPSSRSSSPMISRNIFEDAEIPYSSHELIIDHDYCQSYSQDDGSRDSFQENKKPPLDANPVSRNNCKITEFSKDKDRFARSLWERNSTEQCSSVQGLSEWDSPPQGPEISQTEKPVVTVKYFDKIPEYFASKMLFPASVDSSEMAKTKMESKELSTVDIQIKNLNNESDCKRRSHSRSCSRSCSCSRSRSRSPLNSSLCSRSSSPCSTCSDYNERSYRSRRGRDSYSRSRSRSYSRSRSRSFAKSHRYRHSYSRSRSRSWSRSPRQRYSRSRSRGRRRLYSHRRRHRYTYSRSRSRSPYRSRSRSPYRSRRKSYSRHRTKSPYSRPSRRIDEIAPERGQEKQWEDRRVVYCGRIDEGTTRAYLRERFSAFGEIEKVSVHFRDFGDNYAFITFKYKCDAIACIENSNRKTAMGQKEVESQLDFDALLKQAQKKKKC</sequence>
<proteinExistence type="predicted"/>
<evidence type="ECO:0000256" key="5">
    <source>
        <dbReference type="ARBA" id="ARBA00023159"/>
    </source>
</evidence>
<evidence type="ECO:0000256" key="1">
    <source>
        <dbReference type="ARBA" id="ARBA00004123"/>
    </source>
</evidence>
<feature type="compositionally biased region" description="Polar residues" evidence="9">
    <location>
        <begin position="152"/>
        <end position="163"/>
    </location>
</feature>
<feature type="region of interest" description="Disordered" evidence="9">
    <location>
        <begin position="493"/>
        <end position="525"/>
    </location>
</feature>
<feature type="region of interest" description="Disordered" evidence="9">
    <location>
        <begin position="607"/>
        <end position="626"/>
    </location>
</feature>
<organism evidence="11 12">
    <name type="scientific">Saccoglossus kowalevskii</name>
    <name type="common">Acorn worm</name>
    <dbReference type="NCBI Taxonomy" id="10224"/>
    <lineage>
        <taxon>Eukaryota</taxon>
        <taxon>Metazoa</taxon>
        <taxon>Hemichordata</taxon>
        <taxon>Enteropneusta</taxon>
        <taxon>Harrimaniidae</taxon>
        <taxon>Saccoglossus</taxon>
    </lineage>
</organism>
<reference evidence="12" key="1">
    <citation type="submission" date="2025-08" db="UniProtKB">
        <authorList>
            <consortium name="RefSeq"/>
        </authorList>
    </citation>
    <scope>IDENTIFICATION</scope>
    <source>
        <tissue evidence="12">Testes</tissue>
    </source>
</reference>
<dbReference type="SUPFAM" id="SSF54928">
    <property type="entry name" value="RNA-binding domain, RBD"/>
    <property type="match status" value="1"/>
</dbReference>
<keyword evidence="7" id="KW-0539">Nucleus</keyword>
<feature type="compositionally biased region" description="Basic and acidic residues" evidence="9">
    <location>
        <begin position="556"/>
        <end position="569"/>
    </location>
</feature>
<evidence type="ECO:0000313" key="11">
    <source>
        <dbReference type="Proteomes" id="UP000694865"/>
    </source>
</evidence>
<dbReference type="InterPro" id="IPR012677">
    <property type="entry name" value="Nucleotide-bd_a/b_plait_sf"/>
</dbReference>
<keyword evidence="2" id="KW-0597">Phosphoprotein</keyword>
<feature type="region of interest" description="Disordered" evidence="9">
    <location>
        <begin position="152"/>
        <end position="205"/>
    </location>
</feature>
<dbReference type="Gene3D" id="3.30.70.330">
    <property type="match status" value="1"/>
</dbReference>
<evidence type="ECO:0000256" key="9">
    <source>
        <dbReference type="SAM" id="MobiDB-lite"/>
    </source>
</evidence>
<evidence type="ECO:0000256" key="4">
    <source>
        <dbReference type="ARBA" id="ARBA00023015"/>
    </source>
</evidence>
<name>A0ABM0M632_SACKO</name>
<feature type="compositionally biased region" description="Basic and acidic residues" evidence="9">
    <location>
        <begin position="726"/>
        <end position="741"/>
    </location>
</feature>
<evidence type="ECO:0000313" key="12">
    <source>
        <dbReference type="RefSeq" id="XP_006815473.1"/>
    </source>
</evidence>
<feature type="region of interest" description="Disordered" evidence="9">
    <location>
        <begin position="419"/>
        <end position="439"/>
    </location>
</feature>
<feature type="region of interest" description="Disordered" evidence="9">
    <location>
        <begin position="684"/>
        <end position="843"/>
    </location>
</feature>
<comment type="subcellular location">
    <subcellularLocation>
        <location evidence="1">Nucleus</location>
    </subcellularLocation>
</comment>
<keyword evidence="6" id="KW-0804">Transcription</keyword>
<evidence type="ECO:0000256" key="6">
    <source>
        <dbReference type="ARBA" id="ARBA00023163"/>
    </source>
</evidence>
<accession>A0ABM0M632</accession>